<proteinExistence type="predicted"/>
<accession>A0ABN0FAX7</accession>
<evidence type="ECO:0000313" key="1">
    <source>
        <dbReference type="EMBL" id="EIM95812.1"/>
    </source>
</evidence>
<keyword evidence="2" id="KW-1185">Reference proteome</keyword>
<organism evidence="1 2">
    <name type="scientific">Paraburkholderia hospita</name>
    <dbReference type="NCBI Taxonomy" id="169430"/>
    <lineage>
        <taxon>Bacteria</taxon>
        <taxon>Pseudomonadati</taxon>
        <taxon>Pseudomonadota</taxon>
        <taxon>Betaproteobacteria</taxon>
        <taxon>Burkholderiales</taxon>
        <taxon>Burkholderiaceae</taxon>
        <taxon>Paraburkholderia</taxon>
    </lineage>
</organism>
<evidence type="ECO:0000313" key="2">
    <source>
        <dbReference type="Proteomes" id="UP000004980"/>
    </source>
</evidence>
<sequence>MKDFRLRFASFGDILDDDDGAAIRHWIVCDLELSTVAQFKVERVALPGQPGGTPFDHLLSERVAELCQSDMPDEFRQGHIEFQSFDWSHRTAPLCGGSR</sequence>
<reference evidence="1 2" key="1">
    <citation type="journal article" date="2012" name="J. Bacteriol.">
        <title>Draft Genome Sequence of the Soil Bacterium Burkholderia terrae Strain BS001, Which Interacts with Fungal Surface Structures.</title>
        <authorList>
            <person name="Nazir R."/>
            <person name="Hansen M.A."/>
            <person name="Sorensen S."/>
            <person name="van Elsas J.D."/>
        </authorList>
    </citation>
    <scope>NUCLEOTIDE SEQUENCE [LARGE SCALE GENOMIC DNA]</scope>
    <source>
        <strain evidence="1 2">BS001</strain>
    </source>
</reference>
<name>A0ABN0FAX7_9BURK</name>
<dbReference type="EMBL" id="AKAU01000227">
    <property type="protein sequence ID" value="EIM95812.1"/>
    <property type="molecule type" value="Genomic_DNA"/>
</dbReference>
<gene>
    <name evidence="1" type="ORF">WQE_37287</name>
</gene>
<dbReference type="Proteomes" id="UP000004980">
    <property type="component" value="Unassembled WGS sequence"/>
</dbReference>
<protein>
    <submittedName>
        <fullName evidence="1">Uncharacterized protein</fullName>
    </submittedName>
</protein>
<comment type="caution">
    <text evidence="1">The sequence shown here is derived from an EMBL/GenBank/DDBJ whole genome shotgun (WGS) entry which is preliminary data.</text>
</comment>